<feature type="compositionally biased region" description="Basic residues" evidence="5">
    <location>
        <begin position="4085"/>
        <end position="4097"/>
    </location>
</feature>
<dbReference type="STRING" id="30069.A0A182Y1X8"/>
<feature type="region of interest" description="Disordered" evidence="5">
    <location>
        <begin position="3169"/>
        <end position="3232"/>
    </location>
</feature>
<sequence>MSSAPRESVMTAPAGAVNSNKFNIVGSGTSNPISQGAGAAIEGHSYSNSNVVTTVTHQQQQQQQLPDGAASNRLRHQQPVVHQHHPLLECNETVAAAASGLQQLSNVAAALKLRGECAGGGTTTTTVQYSNMICTSYGAAGTTTTLSSNSSNSSFSNNSSVGAPITSNSNSHNSSSSSNSSSGNQMSNSINVPADGGNRMQVLSNVTLVSKSQQQPQQQAQQQMQLQMPQTTATFNYVDSNGKNINVFTSLCGKLGSSKLISLPIAKMKHLNNHQQQQHSFVGSPSQQQHLLTSAAGSSVPQPHVVPTVSIASGGGSGILTSISNSIASSATTTTMVQKLTVPRNIQLVTRIPTNSNSSAPTQTTAATAALSNGSRILQQQPQQQIQYNSTIGQIQDTGGGGGSSVELKNVVTTAHVKPIPVTSKSKVSQNASLKMLQQQQQQPRLSNVTLKPLAVMKQQQQQQQQQQSAAVNVSLKTVRNSPSSSQKGANVSSSMFYMKSNNSGATASAVTSSGSPLELQQMSSVYTTSTAQAVYHNTSPQASTIPQQHAQMIIPVSAYGQQSTGSSSTTTPLNSIKLTTPIHHILGGSKQGGGPGGVNMLKSGKNQLIQIHQVSSQSRTQSPQLPAQSTYIGAGGQQQHQQVVLQQSPHTTPGAVGTTMMINVPTSLTGGSKVSSGGRFTPSSSSAISSAGNYNIVSSSSSASGVGMFGTTATFTTTTSSPISSSAIGHKGLSNLYTAAATVGGYDQQTFADAVSKYGGGKGSSSSLSNAMNNPSAPPTTGGSPSAVKSGKSGAAAGGRGRNNSGSQLQLHSSGPLASSSPVTGTSQHYVALDHQTNMSLEQQALGNHTASSPSSYRYAYSSSPCGMTSTRTVTTTPGAPSPSVDADIIYLNGQSDETATARILQSLSQKSHETSGSAAKIMYGTNRHHSYEPAQSSGSSGPTMVTGRHRYDSSSSTDGRRMSGSVEATTILYADSIPLKECNTTGTFPHGTAGHYSSRDDEEGNSIEVRPGPVDPSAGLFYILQAIMQDHTYCEPMATNVTDHHQNAFTAPGIISQNIASVQHSTATSALAGGIDMTMMTPQSALSTAGLNPSTTKTMAAPASVAPSGIGNTSMMLPISQMNLAKLTSAAAASELLGTSKGVGSGAMFELNQVLYQAKGGLSTARPGANDDNDDAQSVISNGSRTGHDNDLGEETDTAPEGEGEDDSVTRCICDLTHDDGYMICCDKCSAWQHVDCMGIDRMNIPDEYNCELCQPRPVDKARARQLQLHKRKEQSLFFANNNVAVPGAATPTSSLTLTDGGGSVSSTNQEQLPPTPPLSVKGGNHQYAAGHHHHQQQYQYSDVMSHQQSNGGATNHAVPVTPAKGSKKSRSGGGSRKKSDSVSSSTSTVGPIMLGASNNSSIAMNNAMSALVPNSCSSTVAGAAAAAAVAGAATSSSTMMMVSGGGSEGIVVGGSPLRGAMMSSGGVPLMDPAMGALNPSTSISTTTMPASMFCDSSSSSGGASKKLSKKAETALNSRLNGGKRVVAGKELRSVAAAGAPTAAASRPSKKKSKSAEQSTEKLMNMIRTWIDSYERATTNHYSPELRARLQAFAKLQAQNPLLTDSRLLTVVPVGANHTPRCTTVPHAGGKILIGTSDIEPRTPIIEVRGKYMLTTQHKQLQSLFNMAANGKLSQNKNAGPFLFLYQLPAAGCGGMELCVDTRTYGNDARFVRRSCRPNAELLHSVEKGVVHLYIVATTNIKSNTEITIRHDEQLIHRMGGVVILTHTTVTNVCACGLIKDCAYSAQLNDSTATAPAAGATAGGVAAGLGVGGGGVKGGKAGSKRALAESGGGLLDQHGKPGKSKKTRSNSTRSISSSGGEGDGLLFGTSPGGGCLMSPPASSPMPQPIPMLSQQQQPTLAQEPMLLGPPTMGSPLAPQPTGMGAGVGSPYLYCQTPAGVQQPNILPSRMSSPYHQYEVNVPLRSPPPTTIRSPPSGAPPNPPTPLTLAPPHQQSPVKKQLYQLQAHFQEQQPEAAAALLAMAASGGGGVAVGAAATGTGGCIGSRPGTAALDAALLEHGTRMELIQQQQELHRLEIMEDVIKVKIKPSPPSSPLKQGGARSSPVSLLLSPNKPTQQQPSMSHGAKEISGTVLFPQIKEEPGTSAGIPANVDVVIDAMKREQQQQQQQHQIEKKDVLLYPCTAGVAQPAVSSACDVKDAKEAGVVCEVKVEAEEQQPTPPPPVSVAGGESVGDITIKTEPQLGIEKKPEPQQQQQQPTAIGFEQQSMMIGIGSSSPVKRSSSPNNHHHNHHHHSASKSKRSSGEQLQQHNTSSSGRSEKKQATEKPSRKLTREERKMEAIVKAFAKMEQSQQRKQELKEQRKDGGISIPGSKRRSISTSNTDDGNMTLLDGGGVSSSANTSCDNGDQSFGNSSSFNAGNSFSSGGGSCSGSSSSGGGGSKRKSGGGIRSSSKTRSSKKKKSKAVSQHFASSTQQRRKKLAAAAARSRSKSSKSSTGGSSRVQAQQQKQQQHEPKDQYHQLPAGANSSTAEGEVYGGASHYDKAAELLLTFSQSATSSSGAAQLMGVTSTNVVGETPGMAGAGTGNLPMLSSACMLIEAAVGPLETASTMLMGGRPLNHLPSSVLVSTPSAPSPPVIGASLESPSPVEQQQDFKYPAKAKTKKSMSREWLSGHQLAMEQGDSGYATTPTEDRNITGSEVLTHHRQPLHLKTNFEDRPTVVGPGDGGNIMIAAKKVEEFIMQNSPQPDDNATSHSSTPSHAASVVASSAQQHSGTSKWSSGEVGSSGGGGTSEKMESAAVKKRWLRQAISEETDEHPGGAGGGPGGVALLHSSSSSSSSPPPPNGFTTPLKKRRVIRENPLASDAVVSSESQLQQQHMQQQQMFVSTNAAIPSSLVVSSTTSGGAPNNSGMFWDHSVSPEKQAMDLSSHRVPPPPPPPTTSGPVKMLTPLHFADPGPMPTASDPSITPSVPSPSLVPSGMQELPPTTLAVHTQLHLGSGSVGVAPPQHSHLHHPHHPYPMLQQIQHQPHHTLPLAMAAQIQYETGVVMEEPSAGNVEPPPSLPPVIAEPQSTVVKGQSEDEDEYTATKTGSPVTTTSPAAFTEPPAEEIVEQVVEEGQQQQGVVEQELEEVVMVEQEEVVMVEQEELMQQDEEVVVEQEDMVVEEQEVVAEEEVAEVQEQKGEPTSQSPLIQTDELEPSMEVAMESEAGELSDPANDSKSSTSSKGSQKYTEHDVDEFADLVEEIVQESYEVEQKKKAAAAAAATKRESFAANTEAKHQEKLKSGHQADPSTDVEFAAAMSSGSSVSVPEKEKQRADTKASPKKCPEQSKKKASSAVEGVEYCEEKEGKSAVMALSEDKRDTSGAESLSSTFDEIVESIVEERLAAMNDDCPPEVIDDDTDGGAEEESVLVYVQEEEEESNTKEVRIVDEDSEDALMREVEEEMLEMMSETSQLRQGLPRSLNEDEEERDVRFIAEEEDGDAVKPDAVKPAAEETTTKPPTSKTEWSAPVASSSPKHVANGTKEESKRTLPARTTGAAGTEDSEQSELADLQKVIASFHSETINNLISRNRSKSKKGGSSRSSVSSPNAAESKKQVKLNFDLSVKDDAVNVTLQKPSSEVRSGEGSASEVTSVTAALPPMVLPPSSVSVLAASTTLATSNSVSTIIPIPASSLGNSTGVGSVVIPSVTTFGSEPIRSFSTLRPDPPMSAGLVAGGHLSTLGGYHLHQRRGSVTGSSSSFLDYPGSGAGSASAATAAGTPSNVSATGGIYQYRSEVSNLLERTAMLAPLHRPTSFSTLGSLTSSLVGTVGSVKSSLLLGTTESLSTLGSTASTSIVGGSITPTGTTPTGGIPAVGSYPKIFTKTASSDPRLNPALVAAAAAAAAASTGTDASSSTSATGPASAPITPKRKLSITEYRKRKQQSSTEGTASSTTGSTPTTPSSTGIGGSTTSLSSSLSAAVSSASALLASKGSSRRENCTTPGGSSAVSSAISSNDVSSSISRELIMALDIVDLPEEAKSGDNSNSSSSSSSIGGRGGGVRTSAGGGAGGTAGLSNGTLGKLSGKDSGAASGGSSSPADSSAASNHHSLHNHHHHHHHNHYEGLSAAEEITTTFSATPTLAELRSEGGMSAERLKSLKYFP</sequence>
<evidence type="ECO:0000256" key="4">
    <source>
        <dbReference type="ARBA" id="ARBA00022853"/>
    </source>
</evidence>
<dbReference type="InterPro" id="IPR001965">
    <property type="entry name" value="Znf_PHD"/>
</dbReference>
<feature type="compositionally biased region" description="Basic and acidic residues" evidence="5">
    <location>
        <begin position="2353"/>
        <end position="2366"/>
    </location>
</feature>
<organism evidence="6 7">
    <name type="scientific">Anopheles stephensi</name>
    <name type="common">Indo-Pakistan malaria mosquito</name>
    <dbReference type="NCBI Taxonomy" id="30069"/>
    <lineage>
        <taxon>Eukaryota</taxon>
        <taxon>Metazoa</taxon>
        <taxon>Ecdysozoa</taxon>
        <taxon>Arthropoda</taxon>
        <taxon>Hexapoda</taxon>
        <taxon>Insecta</taxon>
        <taxon>Pterygota</taxon>
        <taxon>Neoptera</taxon>
        <taxon>Endopterygota</taxon>
        <taxon>Diptera</taxon>
        <taxon>Nematocera</taxon>
        <taxon>Culicoidea</taxon>
        <taxon>Culicidae</taxon>
        <taxon>Anophelinae</taxon>
        <taxon>Anopheles</taxon>
    </lineage>
</organism>
<feature type="compositionally biased region" description="Low complexity" evidence="5">
    <location>
        <begin position="1851"/>
        <end position="1860"/>
    </location>
</feature>
<feature type="compositionally biased region" description="Basic and acidic residues" evidence="5">
    <location>
        <begin position="3420"/>
        <end position="3433"/>
    </location>
</feature>
<keyword evidence="1" id="KW-0479">Metal-binding</keyword>
<feature type="compositionally biased region" description="Basic and acidic residues" evidence="5">
    <location>
        <begin position="3469"/>
        <end position="3496"/>
    </location>
</feature>
<feature type="region of interest" description="Disordered" evidence="5">
    <location>
        <begin position="3414"/>
        <end position="3433"/>
    </location>
</feature>
<dbReference type="PROSITE" id="PS01359">
    <property type="entry name" value="ZF_PHD_1"/>
    <property type="match status" value="1"/>
</dbReference>
<feature type="region of interest" description="Disordered" evidence="5">
    <location>
        <begin position="2090"/>
        <end position="2127"/>
    </location>
</feature>
<feature type="compositionally biased region" description="Polar residues" evidence="5">
    <location>
        <begin position="3086"/>
        <end position="3099"/>
    </location>
</feature>
<feature type="region of interest" description="Disordered" evidence="5">
    <location>
        <begin position="931"/>
        <end position="965"/>
    </location>
</feature>
<feature type="compositionally biased region" description="Polar residues" evidence="5">
    <location>
        <begin position="809"/>
        <end position="827"/>
    </location>
</feature>
<feature type="compositionally biased region" description="Basic residues" evidence="5">
    <location>
        <begin position="3906"/>
        <end position="3920"/>
    </location>
</feature>
<dbReference type="Pfam" id="PF00856">
    <property type="entry name" value="SET"/>
    <property type="match status" value="1"/>
</dbReference>
<feature type="region of interest" description="Disordered" evidence="5">
    <location>
        <begin position="1961"/>
        <end position="1999"/>
    </location>
</feature>
<feature type="region of interest" description="Disordered" evidence="5">
    <location>
        <begin position="2743"/>
        <end position="2853"/>
    </location>
</feature>
<dbReference type="GO" id="GO:0006325">
    <property type="term" value="P:chromatin organization"/>
    <property type="evidence" value="ECO:0007669"/>
    <property type="project" value="UniProtKB-KW"/>
</dbReference>
<feature type="compositionally biased region" description="Basic residues" evidence="5">
    <location>
        <begin position="2287"/>
        <end position="2302"/>
    </location>
</feature>
<feature type="compositionally biased region" description="Low complexity" evidence="5">
    <location>
        <begin position="4051"/>
        <end position="4084"/>
    </location>
</feature>
<feature type="compositionally biased region" description="Low complexity" evidence="5">
    <location>
        <begin position="2275"/>
        <end position="2286"/>
    </location>
</feature>
<reference evidence="7" key="1">
    <citation type="journal article" date="2014" name="Genome Biol.">
        <title>Genome analysis of a major urban malaria vector mosquito, Anopheles stephensi.</title>
        <authorList>
            <person name="Jiang X."/>
            <person name="Peery A."/>
            <person name="Hall A.B."/>
            <person name="Sharma A."/>
            <person name="Chen X.G."/>
            <person name="Waterhouse R.M."/>
            <person name="Komissarov A."/>
            <person name="Riehle M.M."/>
            <person name="Shouche Y."/>
            <person name="Sharakhova M.V."/>
            <person name="Lawson D."/>
            <person name="Pakpour N."/>
            <person name="Arensburger P."/>
            <person name="Davidson V.L."/>
            <person name="Eiglmeier K."/>
            <person name="Emrich S."/>
            <person name="George P."/>
            <person name="Kennedy R.C."/>
            <person name="Mane S.P."/>
            <person name="Maslen G."/>
            <person name="Oringanje C."/>
            <person name="Qi Y."/>
            <person name="Settlage R."/>
            <person name="Tojo M."/>
            <person name="Tubio J.M."/>
            <person name="Unger M.F."/>
            <person name="Wang B."/>
            <person name="Vernick K.D."/>
            <person name="Ribeiro J.M."/>
            <person name="James A.A."/>
            <person name="Michel K."/>
            <person name="Riehle M.A."/>
            <person name="Luckhart S."/>
            <person name="Sharakhov I.V."/>
            <person name="Tu Z."/>
        </authorList>
    </citation>
    <scope>NUCLEOTIDE SEQUENCE [LARGE SCALE GENOMIC DNA]</scope>
    <source>
        <strain evidence="7">Indian</strain>
    </source>
</reference>
<dbReference type="EnsemblMetazoa" id="ASTEI02464-RA">
    <property type="protein sequence ID" value="ASTEI02464-PA"/>
    <property type="gene ID" value="ASTEI02464"/>
</dbReference>
<dbReference type="GO" id="GO:0070210">
    <property type="term" value="C:Rpd3L-Expanded complex"/>
    <property type="evidence" value="ECO:0007669"/>
    <property type="project" value="TreeGrafter"/>
</dbReference>
<feature type="region of interest" description="Disordered" evidence="5">
    <location>
        <begin position="4015"/>
        <end position="4100"/>
    </location>
</feature>
<feature type="region of interest" description="Disordered" evidence="5">
    <location>
        <begin position="3566"/>
        <end position="3592"/>
    </location>
</feature>
<dbReference type="Proteomes" id="UP000076408">
    <property type="component" value="Unassembled WGS sequence"/>
</dbReference>
<feature type="compositionally biased region" description="Gly residues" evidence="5">
    <location>
        <begin position="4032"/>
        <end position="4050"/>
    </location>
</feature>
<feature type="compositionally biased region" description="Polar residues" evidence="5">
    <location>
        <begin position="2465"/>
        <end position="2475"/>
    </location>
</feature>
<feature type="region of interest" description="Disordered" evidence="5">
    <location>
        <begin position="1540"/>
        <end position="1562"/>
    </location>
</feature>
<dbReference type="SUPFAM" id="SSF57903">
    <property type="entry name" value="FYVE/PHD zinc finger"/>
    <property type="match status" value="1"/>
</dbReference>
<feature type="compositionally biased region" description="Basic and acidic residues" evidence="5">
    <location>
        <begin position="2318"/>
        <end position="2341"/>
    </location>
</feature>
<evidence type="ECO:0000313" key="7">
    <source>
        <dbReference type="Proteomes" id="UP000076408"/>
    </source>
</evidence>
<feature type="compositionally biased region" description="Gly residues" evidence="5">
    <location>
        <begin position="2425"/>
        <end position="2440"/>
    </location>
</feature>
<feature type="compositionally biased region" description="Polar residues" evidence="5">
    <location>
        <begin position="2305"/>
        <end position="2317"/>
    </location>
</feature>
<feature type="compositionally biased region" description="Low complexity" evidence="5">
    <location>
        <begin position="3983"/>
        <end position="3994"/>
    </location>
</feature>
<dbReference type="GO" id="GO:0008270">
    <property type="term" value="F:zinc ion binding"/>
    <property type="evidence" value="ECO:0007669"/>
    <property type="project" value="UniProtKB-KW"/>
</dbReference>
<feature type="region of interest" description="Disordered" evidence="5">
    <location>
        <begin position="847"/>
        <end position="888"/>
    </location>
</feature>
<evidence type="ECO:0000313" key="6">
    <source>
        <dbReference type="EnsemblMetazoa" id="ASTEI02464-PA"/>
    </source>
</evidence>
<dbReference type="VEuPathDB" id="VectorBase:ASTEI20_038829"/>
<keyword evidence="2" id="KW-0863">Zinc-finger</keyword>
<feature type="compositionally biased region" description="Low complexity" evidence="5">
    <location>
        <begin position="3922"/>
        <end position="3951"/>
    </location>
</feature>
<feature type="compositionally biased region" description="Pro residues" evidence="5">
    <location>
        <begin position="1978"/>
        <end position="1987"/>
    </location>
</feature>
<feature type="compositionally biased region" description="Basic and acidic residues" evidence="5">
    <location>
        <begin position="3265"/>
        <end position="3283"/>
    </location>
</feature>
<dbReference type="InterPro" id="IPR019786">
    <property type="entry name" value="Zinc_finger_PHD-type_CS"/>
</dbReference>
<dbReference type="GO" id="GO:0008757">
    <property type="term" value="F:S-adenosylmethionine-dependent methyltransferase activity"/>
    <property type="evidence" value="ECO:0007669"/>
    <property type="project" value="UniProtKB-ARBA"/>
</dbReference>
<feature type="region of interest" description="Disordered" evidence="5">
    <location>
        <begin position="3077"/>
        <end position="3099"/>
    </location>
</feature>
<feature type="region of interest" description="Disordered" evidence="5">
    <location>
        <begin position="2920"/>
        <end position="2982"/>
    </location>
</feature>
<feature type="compositionally biased region" description="Polar residues" evidence="5">
    <location>
        <begin position="2114"/>
        <end position="2123"/>
    </location>
</feature>
<feature type="compositionally biased region" description="Low complexity" evidence="5">
    <location>
        <begin position="3218"/>
        <end position="3229"/>
    </location>
</feature>
<evidence type="ECO:0000256" key="3">
    <source>
        <dbReference type="ARBA" id="ARBA00022833"/>
    </source>
</evidence>
<feature type="region of interest" description="Disordered" evidence="5">
    <location>
        <begin position="3886"/>
        <end position="3951"/>
    </location>
</feature>
<feature type="region of interest" description="Disordered" evidence="5">
    <location>
        <begin position="1165"/>
        <end position="1209"/>
    </location>
</feature>
<dbReference type="CDD" id="cd15550">
    <property type="entry name" value="PHD_MLL5"/>
    <property type="match status" value="1"/>
</dbReference>
<feature type="compositionally biased region" description="Low complexity" evidence="5">
    <location>
        <begin position="147"/>
        <end position="160"/>
    </location>
</feature>
<feature type="region of interest" description="Disordered" evidence="5">
    <location>
        <begin position="2274"/>
        <end position="2535"/>
    </location>
</feature>
<feature type="compositionally biased region" description="Low complexity" evidence="5">
    <location>
        <begin position="3886"/>
        <end position="3903"/>
    </location>
</feature>
<dbReference type="FunFam" id="3.30.40.10:FF:000150">
    <property type="entry name" value="Inactive histone-lysine N-methyltransferase 2E"/>
    <property type="match status" value="1"/>
</dbReference>
<feature type="compositionally biased region" description="Low complexity" evidence="5">
    <location>
        <begin position="2752"/>
        <end position="2783"/>
    </location>
</feature>
<dbReference type="Pfam" id="PF20826">
    <property type="entry name" value="PHD_5"/>
    <property type="match status" value="1"/>
</dbReference>
<feature type="compositionally biased region" description="Low complexity" evidence="5">
    <location>
        <begin position="1540"/>
        <end position="1549"/>
    </location>
</feature>
<dbReference type="Gene3D" id="2.170.270.10">
    <property type="entry name" value="SET domain"/>
    <property type="match status" value="1"/>
</dbReference>
<reference evidence="6" key="2">
    <citation type="submission" date="2020-05" db="UniProtKB">
        <authorList>
            <consortium name="EnsemblMetazoa"/>
        </authorList>
    </citation>
    <scope>IDENTIFICATION</scope>
    <source>
        <strain evidence="6">Indian</strain>
    </source>
</reference>
<dbReference type="InterPro" id="IPR011011">
    <property type="entry name" value="Znf_FYVE_PHD"/>
</dbReference>
<feature type="region of interest" description="Disordered" evidence="5">
    <location>
        <begin position="3251"/>
        <end position="3369"/>
    </location>
</feature>
<dbReference type="GO" id="GO:0034967">
    <property type="term" value="C:Set3 complex"/>
    <property type="evidence" value="ECO:0007669"/>
    <property type="project" value="TreeGrafter"/>
</dbReference>
<dbReference type="PANTHER" id="PTHR46462">
    <property type="entry name" value="UPSET, ISOFORM A"/>
    <property type="match status" value="1"/>
</dbReference>
<feature type="region of interest" description="Disordered" evidence="5">
    <location>
        <begin position="759"/>
        <end position="827"/>
    </location>
</feature>
<feature type="compositionally biased region" description="Low complexity" evidence="5">
    <location>
        <begin position="2962"/>
        <end position="2978"/>
    </location>
</feature>
<protein>
    <submittedName>
        <fullName evidence="6">Uncharacterized protein</fullName>
    </submittedName>
</protein>
<keyword evidence="7" id="KW-1185">Reference proteome</keyword>
<feature type="compositionally biased region" description="Low complexity" evidence="5">
    <location>
        <begin position="780"/>
        <end position="796"/>
    </location>
</feature>
<dbReference type="InterPro" id="IPR046341">
    <property type="entry name" value="SET_dom_sf"/>
</dbReference>
<dbReference type="Gene3D" id="3.30.40.10">
    <property type="entry name" value="Zinc/RING finger domain, C3HC4 (zinc finger)"/>
    <property type="match status" value="1"/>
</dbReference>
<feature type="compositionally biased region" description="Polar residues" evidence="5">
    <location>
        <begin position="1178"/>
        <end position="1187"/>
    </location>
</feature>
<feature type="compositionally biased region" description="Low complexity" evidence="5">
    <location>
        <begin position="1384"/>
        <end position="1394"/>
    </location>
</feature>
<feature type="region of interest" description="Disordered" evidence="5">
    <location>
        <begin position="2213"/>
        <end position="2233"/>
    </location>
</feature>
<dbReference type="InterPro" id="IPR013083">
    <property type="entry name" value="Znf_RING/FYVE/PHD"/>
</dbReference>
<feature type="compositionally biased region" description="Acidic residues" evidence="5">
    <location>
        <begin position="1194"/>
        <end position="1209"/>
    </location>
</feature>
<feature type="compositionally biased region" description="Polar residues" evidence="5">
    <location>
        <begin position="867"/>
        <end position="880"/>
    </location>
</feature>
<feature type="compositionally biased region" description="Low complexity" evidence="5">
    <location>
        <begin position="852"/>
        <end position="866"/>
    </location>
</feature>
<dbReference type="SUPFAM" id="SSF82199">
    <property type="entry name" value="SET domain"/>
    <property type="match status" value="1"/>
</dbReference>
<dbReference type="SMART" id="SM00317">
    <property type="entry name" value="SET"/>
    <property type="match status" value="1"/>
</dbReference>
<feature type="region of interest" description="Disordered" evidence="5">
    <location>
        <begin position="3966"/>
        <end position="3994"/>
    </location>
</feature>
<dbReference type="OMA" id="EYNCELC"/>
<feature type="compositionally biased region" description="Polar residues" evidence="5">
    <location>
        <begin position="935"/>
        <end position="945"/>
    </location>
</feature>
<dbReference type="PANTHER" id="PTHR46462:SF3">
    <property type="entry name" value="UPSET, ISOFORM A"/>
    <property type="match status" value="1"/>
</dbReference>
<evidence type="ECO:0000256" key="1">
    <source>
        <dbReference type="ARBA" id="ARBA00022723"/>
    </source>
</evidence>
<feature type="compositionally biased region" description="Low complexity" evidence="5">
    <location>
        <begin position="167"/>
        <end position="191"/>
    </location>
</feature>
<feature type="compositionally biased region" description="Polar residues" evidence="5">
    <location>
        <begin position="2397"/>
        <end position="2409"/>
    </location>
</feature>
<feature type="compositionally biased region" description="Polar residues" evidence="5">
    <location>
        <begin position="1345"/>
        <end position="1356"/>
    </location>
</feature>
<feature type="compositionally biased region" description="Low complexity" evidence="5">
    <location>
        <begin position="4019"/>
        <end position="4031"/>
    </location>
</feature>
<feature type="region of interest" description="Disordered" evidence="5">
    <location>
        <begin position="615"/>
        <end position="641"/>
    </location>
</feature>
<feature type="compositionally biased region" description="Pro residues" evidence="5">
    <location>
        <begin position="2931"/>
        <end position="2940"/>
    </location>
</feature>
<keyword evidence="3" id="KW-0862">Zinc</keyword>
<dbReference type="VEuPathDB" id="VectorBase:ASTEI02464"/>
<feature type="compositionally biased region" description="Polar residues" evidence="5">
    <location>
        <begin position="615"/>
        <end position="632"/>
    </location>
</feature>
<feature type="region of interest" description="Disordered" evidence="5">
    <location>
        <begin position="1293"/>
        <end position="1394"/>
    </location>
</feature>
<dbReference type="CDD" id="cd10529">
    <property type="entry name" value="SET_SETD5-like"/>
    <property type="match status" value="1"/>
</dbReference>
<dbReference type="InterPro" id="IPR001214">
    <property type="entry name" value="SET_dom"/>
</dbReference>
<dbReference type="GO" id="GO:0008276">
    <property type="term" value="F:protein methyltransferase activity"/>
    <property type="evidence" value="ECO:0007669"/>
    <property type="project" value="UniProtKB-ARBA"/>
</dbReference>
<feature type="region of interest" description="Disordered" evidence="5">
    <location>
        <begin position="3445"/>
        <end position="3547"/>
    </location>
</feature>
<dbReference type="PROSITE" id="PS50280">
    <property type="entry name" value="SET"/>
    <property type="match status" value="1"/>
</dbReference>
<feature type="compositionally biased region" description="Low complexity" evidence="5">
    <location>
        <begin position="2482"/>
        <end position="2510"/>
    </location>
</feature>
<name>A0A182Y1X8_ANOST</name>
<dbReference type="GO" id="GO:0008170">
    <property type="term" value="F:N-methyltransferase activity"/>
    <property type="evidence" value="ECO:0007669"/>
    <property type="project" value="UniProtKB-ARBA"/>
</dbReference>
<dbReference type="GO" id="GO:0006355">
    <property type="term" value="P:regulation of DNA-templated transcription"/>
    <property type="evidence" value="ECO:0007669"/>
    <property type="project" value="TreeGrafter"/>
</dbReference>
<keyword evidence="4" id="KW-0156">Chromatin regulator</keyword>
<dbReference type="VEuPathDB" id="VectorBase:ASTE011535"/>
<feature type="region of interest" description="Disordered" evidence="5">
    <location>
        <begin position="1820"/>
        <end position="1900"/>
    </location>
</feature>
<proteinExistence type="predicted"/>
<feature type="region of interest" description="Disordered" evidence="5">
    <location>
        <begin position="145"/>
        <end position="197"/>
    </location>
</feature>
<accession>A0A182Y1X8</accession>
<feature type="compositionally biased region" description="Basic and acidic residues" evidence="5">
    <location>
        <begin position="3309"/>
        <end position="3330"/>
    </location>
</feature>
<evidence type="ECO:0000256" key="5">
    <source>
        <dbReference type="SAM" id="MobiDB-lite"/>
    </source>
</evidence>
<evidence type="ECO:0000256" key="2">
    <source>
        <dbReference type="ARBA" id="ARBA00022771"/>
    </source>
</evidence>
<feature type="compositionally biased region" description="Gly residues" evidence="5">
    <location>
        <begin position="1861"/>
        <end position="1877"/>
    </location>
</feature>
<feature type="compositionally biased region" description="Low complexity" evidence="5">
    <location>
        <begin position="2410"/>
        <end position="2424"/>
    </location>
</feature>
<dbReference type="SMART" id="SM00249">
    <property type="entry name" value="PHD"/>
    <property type="match status" value="1"/>
</dbReference>
<dbReference type="VEuPathDB" id="VectorBase:ASTE011536"/>